<dbReference type="Gene3D" id="2.60.40.2380">
    <property type="match status" value="1"/>
</dbReference>
<dbReference type="InterPro" id="IPR011622">
    <property type="entry name" value="7TMR_DISM_rcpt_extracell_dom2"/>
</dbReference>
<dbReference type="eggNOG" id="COG1570">
    <property type="taxonomic scope" value="Bacteria"/>
</dbReference>
<keyword evidence="1" id="KW-0812">Transmembrane</keyword>
<dbReference type="HOGENOM" id="CLU_364401_0_0_6"/>
<dbReference type="STRING" id="717774.Marme_3096"/>
<evidence type="ECO:0000313" key="4">
    <source>
        <dbReference type="EMBL" id="ADZ92315.1"/>
    </source>
</evidence>
<accession>F2K2D5</accession>
<feature type="transmembrane region" description="Helical" evidence="1">
    <location>
        <begin position="219"/>
        <end position="242"/>
    </location>
</feature>
<dbReference type="Proteomes" id="UP000001062">
    <property type="component" value="Chromosome"/>
</dbReference>
<dbReference type="PATRIC" id="fig|717774.3.peg.3186"/>
<name>F2K2D5_MARM1</name>
<evidence type="ECO:0000256" key="1">
    <source>
        <dbReference type="SAM" id="Phobius"/>
    </source>
</evidence>
<evidence type="ECO:0000259" key="3">
    <source>
        <dbReference type="Pfam" id="PF07696"/>
    </source>
</evidence>
<feature type="transmembrane region" description="Helical" evidence="1">
    <location>
        <begin position="310"/>
        <end position="331"/>
    </location>
</feature>
<reference evidence="4 5" key="1">
    <citation type="journal article" date="2012" name="Stand. Genomic Sci.">
        <title>Complete genome sequence of the melanogenic marine bacterium Marinomonas mediterranea type strain (MMB-1(T)).</title>
        <authorList>
            <person name="Lucas-Elio P."/>
            <person name="Goodwin L."/>
            <person name="Woyke T."/>
            <person name="Pitluck S."/>
            <person name="Nolan M."/>
            <person name="Kyrpides N.C."/>
            <person name="Detter J.C."/>
            <person name="Copeland A."/>
            <person name="Teshima H."/>
            <person name="Bruce D."/>
            <person name="Detter C."/>
            <person name="Tapia R."/>
            <person name="Han S."/>
            <person name="Land M.L."/>
            <person name="Ivanova N."/>
            <person name="Mikhailova N."/>
            <person name="Johnston A.W."/>
            <person name="Sanchez-Amat A."/>
        </authorList>
    </citation>
    <scope>NUCLEOTIDE SEQUENCE [LARGE SCALE GENOMIC DNA]</scope>
    <source>
        <strain evidence="5">ATCC 700492 / JCM 21426 / NBRC 103028 / MMB-1</strain>
    </source>
</reference>
<feature type="transmembrane region" description="Helical" evidence="1">
    <location>
        <begin position="343"/>
        <end position="364"/>
    </location>
</feature>
<keyword evidence="1" id="KW-0472">Membrane</keyword>
<dbReference type="Pfam" id="PF07695">
    <property type="entry name" value="7TMR-DISM_7TM"/>
    <property type="match status" value="1"/>
</dbReference>
<feature type="transmembrane region" description="Helical" evidence="1">
    <location>
        <begin position="254"/>
        <end position="274"/>
    </location>
</feature>
<dbReference type="Pfam" id="PF07696">
    <property type="entry name" value="7TMR-DISMED2"/>
    <property type="match status" value="1"/>
</dbReference>
<keyword evidence="5" id="KW-1185">Reference proteome</keyword>
<dbReference type="KEGG" id="mme:Marme_3096"/>
<gene>
    <name evidence="4" type="ordered locus">Marme_3096</name>
</gene>
<protein>
    <submittedName>
        <fullName evidence="4">Diverse 7TM receptor extracellular region 2</fullName>
    </submittedName>
</protein>
<feature type="domain" description="7TM-DISM receptor extracellular" evidence="2">
    <location>
        <begin position="192"/>
        <end position="389"/>
    </location>
</feature>
<dbReference type="InterPro" id="IPR011623">
    <property type="entry name" value="7TMR_DISM_rcpt_extracell_dom1"/>
</dbReference>
<dbReference type="EMBL" id="CP002583">
    <property type="protein sequence ID" value="ADZ92315.1"/>
    <property type="molecule type" value="Genomic_DNA"/>
</dbReference>
<organism evidence="4 5">
    <name type="scientific">Marinomonas mediterranea (strain ATCC 700492 / JCM 21426 / NBRC 103028 / MMB-1)</name>
    <dbReference type="NCBI Taxonomy" id="717774"/>
    <lineage>
        <taxon>Bacteria</taxon>
        <taxon>Pseudomonadati</taxon>
        <taxon>Pseudomonadota</taxon>
        <taxon>Gammaproteobacteria</taxon>
        <taxon>Oceanospirillales</taxon>
        <taxon>Oceanospirillaceae</taxon>
        <taxon>Marinomonas</taxon>
    </lineage>
</organism>
<feature type="transmembrane region" description="Helical" evidence="1">
    <location>
        <begin position="286"/>
        <end position="304"/>
    </location>
</feature>
<evidence type="ECO:0000313" key="5">
    <source>
        <dbReference type="Proteomes" id="UP000001062"/>
    </source>
</evidence>
<keyword evidence="1" id="KW-1133">Transmembrane helix</keyword>
<evidence type="ECO:0000259" key="2">
    <source>
        <dbReference type="Pfam" id="PF07695"/>
    </source>
</evidence>
<dbReference type="AlphaFoldDB" id="F2K2D5"/>
<feature type="transmembrane region" description="Helical" evidence="1">
    <location>
        <begin position="190"/>
        <end position="212"/>
    </location>
</feature>
<feature type="domain" description="7TM-DISM receptor extracellular" evidence="3">
    <location>
        <begin position="46"/>
        <end position="176"/>
    </location>
</feature>
<sequence>MIRLSILFYRFILLFFALISSLTWASNDIALINSKDTSINIGEVGSYYIDESKQLGIKDLENDHIDRRFLPLDKEFLQFGLVDGNIWIKLKVAIQTSISTPVVLSVHAPRLQYLDVYMPSIFDAQAQAETGELRPFENRPVNHANYIFPLPANTPPVFTLYVKASSRLPINVSANIETLSSFSKRSQLDFTVTGVMMGILAILFLSNLIFYITSRHSMYMVYGCMLISIAVLHLALHGQVYQFFPQYTGLQERLYNLAALTCIAAISLFSRLYLDTKNVFPKLDKVIYGVGLLNAFLAAIYAITPQTLNILYLSSIAFLTLYFLFCIAVYAQIKKVPYSGYYVLARTVLSVGHTTWLLAAYGIIPSEFWFEWGLTSSIIAEALIHYSAMIMRLNPFIGRASHAVKETSVHNPALYADLSSRLRRQIKVYDGFISNLDKMPNVNEALLETGKAATNNLKHIVDRIDFYHALKDKPQRPPPQSESIISVIERAYFRFHELDQDQSVIELSTKSIENIEVLENIELLCHLIEILMMEFKHFTDQTLDMNFSVTADKREGIQTLKIECNPVPVRIFEDPNKVDISLSYIKAVVKQLSGKLWFTGESKERTVVVEFPIVAHEQKEQTSFDLLSGNDFEVVVYGESSPLMSKTLILLQNWSSSIIQVQEQSELAHLFEESQGLNIGHVLIMFEDQKNLPIPDLKRVKPLLKNTDRCVLITNNIKMSTAFSQIIGFDSMISESEIEVKLVPYLTGVTRRLVRNNLSEVNKATP</sequence>
<keyword evidence="4" id="KW-0675">Receptor</keyword>
<proteinExistence type="predicted"/>